<dbReference type="Pfam" id="PF15595">
    <property type="entry name" value="Imm51"/>
    <property type="match status" value="1"/>
</dbReference>
<evidence type="ECO:0000256" key="2">
    <source>
        <dbReference type="ARBA" id="ARBA00022803"/>
    </source>
</evidence>
<dbReference type="SUPFAM" id="SSF48452">
    <property type="entry name" value="TPR-like"/>
    <property type="match status" value="1"/>
</dbReference>
<dbReference type="Pfam" id="PF09346">
    <property type="entry name" value="SMI1_KNR4"/>
    <property type="match status" value="1"/>
</dbReference>
<proteinExistence type="predicted"/>
<keyword evidence="6" id="KW-1185">Reference proteome</keyword>
<keyword evidence="1" id="KW-0677">Repeat</keyword>
<organism evidence="5 6">
    <name type="scientific">Paenibacillus apis</name>
    <dbReference type="NCBI Taxonomy" id="1792174"/>
    <lineage>
        <taxon>Bacteria</taxon>
        <taxon>Bacillati</taxon>
        <taxon>Bacillota</taxon>
        <taxon>Bacilli</taxon>
        <taxon>Bacillales</taxon>
        <taxon>Paenibacillaceae</taxon>
        <taxon>Paenibacillus</taxon>
    </lineage>
</organism>
<protein>
    <recommendedName>
        <fullName evidence="4">Knr4/Smi1-like domain-containing protein</fullName>
    </recommendedName>
</protein>
<dbReference type="Pfam" id="PF07719">
    <property type="entry name" value="TPR_2"/>
    <property type="match status" value="1"/>
</dbReference>
<evidence type="ECO:0000313" key="5">
    <source>
        <dbReference type="EMBL" id="GIO44324.1"/>
    </source>
</evidence>
<dbReference type="SMART" id="SM00860">
    <property type="entry name" value="SMI1_KNR4"/>
    <property type="match status" value="1"/>
</dbReference>
<evidence type="ECO:0000256" key="3">
    <source>
        <dbReference type="PROSITE-ProRule" id="PRU00339"/>
    </source>
</evidence>
<dbReference type="InterPro" id="IPR011990">
    <property type="entry name" value="TPR-like_helical_dom_sf"/>
</dbReference>
<dbReference type="EMBL" id="BORS01000017">
    <property type="protein sequence ID" value="GIO44324.1"/>
    <property type="molecule type" value="Genomic_DNA"/>
</dbReference>
<dbReference type="InterPro" id="IPR018958">
    <property type="entry name" value="Knr4/Smi1-like_dom"/>
</dbReference>
<dbReference type="InterPro" id="IPR037883">
    <property type="entry name" value="Knr4/Smi1-like_sf"/>
</dbReference>
<dbReference type="InterPro" id="IPR028956">
    <property type="entry name" value="Imm51"/>
</dbReference>
<dbReference type="AlphaFoldDB" id="A0A919Y5T8"/>
<gene>
    <name evidence="5" type="ORF">J41TS4_40820</name>
</gene>
<evidence type="ECO:0000259" key="4">
    <source>
        <dbReference type="SMART" id="SM00860"/>
    </source>
</evidence>
<dbReference type="RefSeq" id="WP_301630036.1">
    <property type="nucleotide sequence ID" value="NZ_BORS01000017.1"/>
</dbReference>
<name>A0A919Y5T8_9BACL</name>
<feature type="domain" description="Knr4/Smi1-like" evidence="4">
    <location>
        <begin position="167"/>
        <end position="306"/>
    </location>
</feature>
<dbReference type="InterPro" id="IPR013105">
    <property type="entry name" value="TPR_2"/>
</dbReference>
<keyword evidence="2 3" id="KW-0802">TPR repeat</keyword>
<reference evidence="5" key="1">
    <citation type="submission" date="2021-03" db="EMBL/GenBank/DDBJ databases">
        <title>Antimicrobial resistance genes in bacteria isolated from Japanese honey, and their potential for conferring macrolide and lincosamide resistance in the American foulbrood pathogen Paenibacillus larvae.</title>
        <authorList>
            <person name="Okamoto M."/>
            <person name="Kumagai M."/>
            <person name="Kanamori H."/>
            <person name="Takamatsu D."/>
        </authorList>
    </citation>
    <scope>NUCLEOTIDE SEQUENCE</scope>
    <source>
        <strain evidence="5">J41TS4</strain>
    </source>
</reference>
<comment type="caution">
    <text evidence="5">The sequence shown here is derived from an EMBL/GenBank/DDBJ whole genome shotgun (WGS) entry which is preliminary data.</text>
</comment>
<accession>A0A919Y5T8</accession>
<dbReference type="SMART" id="SM00028">
    <property type="entry name" value="TPR"/>
    <property type="match status" value="2"/>
</dbReference>
<dbReference type="Proteomes" id="UP000678895">
    <property type="component" value="Unassembled WGS sequence"/>
</dbReference>
<dbReference type="SUPFAM" id="SSF160631">
    <property type="entry name" value="SMI1/KNR4-like"/>
    <property type="match status" value="1"/>
</dbReference>
<dbReference type="Gene3D" id="3.40.1580.10">
    <property type="entry name" value="SMI1/KNR4-like"/>
    <property type="match status" value="1"/>
</dbReference>
<evidence type="ECO:0000256" key="1">
    <source>
        <dbReference type="ARBA" id="ARBA00022737"/>
    </source>
</evidence>
<sequence>MKVDQALRLQLEQWYEEDEHQNIVDALEAIPVANRDYEMVGQLGRAYNNVGRYEDALTQFAQVDEQGENDTAWHYRSGYSYYFLGRFEEGAQAFTKALELDPEDEHSRELLGWCQERLDRQQQNQMIREQALRQKEQTPTKPIFEGLDLSEFWDNGSYAESTYTMDPPSDALIASVEEELGYKLPASYIALMKQRNGGVPRNTCFPTQISTSWADDHIAISSIMGIGRDKDESLCGNMGSRFMIEDWGYPDIGVVICDCPSAGHDVVMLDYRHCGKDGEPEVIHVDQESEYEITFLAPDFETFIRGLVSEEEYDTSMEDKANDLRKVAEGKFSPLLEELCSKAEAVDAEQLESQIRAVCTRIVGEKGHFSFHADDLSLLMYDVQFWLYTNAYPRPTREEYLDIYPKMIAFGGEFGQSGYAPAWITDWLDKRMQEGLIKKDQGTLSLAEDARKEIIARLELEAGGNAAEDEDMDVAPFKLVDQGERGMSVILPVGSYLTELFASRADEGFEGSGYDWASLAFVYLAEQMPDLQGIIRFDPEGSMFCAYSSDREALQAFAVGFKQACENEALIRDLFLRAELD</sequence>
<evidence type="ECO:0000313" key="6">
    <source>
        <dbReference type="Proteomes" id="UP000678895"/>
    </source>
</evidence>
<dbReference type="Gene3D" id="1.25.40.10">
    <property type="entry name" value="Tetratricopeptide repeat domain"/>
    <property type="match status" value="1"/>
</dbReference>
<feature type="repeat" description="TPR" evidence="3">
    <location>
        <begin position="71"/>
        <end position="104"/>
    </location>
</feature>
<dbReference type="InterPro" id="IPR019734">
    <property type="entry name" value="TPR_rpt"/>
</dbReference>
<dbReference type="PROSITE" id="PS50005">
    <property type="entry name" value="TPR"/>
    <property type="match status" value="1"/>
</dbReference>